<proteinExistence type="predicted"/>
<organism evidence="1 2">
    <name type="scientific">Aduncisulcus paluster</name>
    <dbReference type="NCBI Taxonomy" id="2918883"/>
    <lineage>
        <taxon>Eukaryota</taxon>
        <taxon>Metamonada</taxon>
        <taxon>Carpediemonas-like organisms</taxon>
        <taxon>Aduncisulcus</taxon>
    </lineage>
</organism>
<evidence type="ECO:0000313" key="2">
    <source>
        <dbReference type="Proteomes" id="UP001057375"/>
    </source>
</evidence>
<comment type="caution">
    <text evidence="1">The sequence shown here is derived from an EMBL/GenBank/DDBJ whole genome shotgun (WGS) entry which is preliminary data.</text>
</comment>
<sequence>MKEYCSLSYHLRFSNPIKPRRSLPFHSRLSQQPKKINDMELSRKMSEAQLRKFISISHKIAPAIKQIHKLTVARRVLEFSNAMKKAEFREKMDSATERRKFNNERRKSRFLDHQFRCVQARKRRQEFMRRERARHTAFATRHIFAHERRMKRIHDIISQAATTGSLLVSKAAVNKAIGDLQEMRLRREKSLRICEKEAKVARRREIILDSIRQWAREEDQRCKIAQKRISRRRYHKLRSIRMRREAVEKRKQRFLLQKILTAQSYQRHWSSIQFEDGDFEISKSRKPKK</sequence>
<keyword evidence="2" id="KW-1185">Reference proteome</keyword>
<protein>
    <submittedName>
        <fullName evidence="1">Uncharacterized protein</fullName>
    </submittedName>
</protein>
<gene>
    <name evidence="1" type="ORF">ADUPG1_011631</name>
</gene>
<dbReference type="EMBL" id="BQXS01012142">
    <property type="protein sequence ID" value="GKT20046.1"/>
    <property type="molecule type" value="Genomic_DNA"/>
</dbReference>
<evidence type="ECO:0000313" key="1">
    <source>
        <dbReference type="EMBL" id="GKT20046.1"/>
    </source>
</evidence>
<reference evidence="1" key="1">
    <citation type="submission" date="2022-03" db="EMBL/GenBank/DDBJ databases">
        <title>Draft genome sequence of Aduncisulcus paluster, a free-living microaerophilic Fornicata.</title>
        <authorList>
            <person name="Yuyama I."/>
            <person name="Kume K."/>
            <person name="Tamura T."/>
            <person name="Inagaki Y."/>
            <person name="Hashimoto T."/>
        </authorList>
    </citation>
    <scope>NUCLEOTIDE SEQUENCE</scope>
    <source>
        <strain evidence="1">NY0171</strain>
    </source>
</reference>
<dbReference type="Proteomes" id="UP001057375">
    <property type="component" value="Unassembled WGS sequence"/>
</dbReference>
<accession>A0ABQ5JWH4</accession>
<name>A0ABQ5JWH4_9EUKA</name>